<dbReference type="SMART" id="SM00842">
    <property type="entry name" value="FtsA"/>
    <property type="match status" value="1"/>
</dbReference>
<gene>
    <name evidence="5" type="primary">ftsA</name>
    <name evidence="8" type="ORF">SAMN06265368_1916</name>
</gene>
<dbReference type="PANTHER" id="PTHR32432:SF4">
    <property type="entry name" value="CELL DIVISION PROTEIN FTSA"/>
    <property type="match status" value="1"/>
</dbReference>
<dbReference type="NCBIfam" id="TIGR01174">
    <property type="entry name" value="ftsA"/>
    <property type="match status" value="1"/>
</dbReference>
<accession>A0A285NJF4</accession>
<keyword evidence="9" id="KW-1185">Reference proteome</keyword>
<dbReference type="Pfam" id="PF02491">
    <property type="entry name" value="SHS2_FTSA"/>
    <property type="match status" value="1"/>
</dbReference>
<sequence>MIHTPWNKRDMRARGLNQKRSSIITILDIGSSKVCCIIARLTPRPAGEALRYRTHHVQVLGFGLHQAKGMKSGVIVDLEQAENSIRLAVDAAERQADITVESLIVNVSCGRLSSDTLSATVSLNGHEVDDADIRRVLHAGAEHLLTVDRSVVHSMPIGYSLDGGKGIRDPRGMLGDELAVDMHVVTAQSAPLKNLELCVNRCHLEVEMMVATPYASGLACLVDDEAELGVACVDMGGGTTTLSIFMDGQFVHSDAIAIGGTHVTMDLARGLSTRLTDAERIKTLHGSALLSLSDDQELVAVPPVGDDDRDLLNQVPKAALTRIIRPRVEEILELVRDRLQASGFSAHVGRRVVLTGGASQLTGIPETARRMLGRNVRLGRPLGIAGLPEVAKGPAFATAVGLLIYPQVSQIEQFERLAVKPRLTGTDGYFSRVGQWLKESF</sequence>
<evidence type="ECO:0000256" key="1">
    <source>
        <dbReference type="ARBA" id="ARBA00022475"/>
    </source>
</evidence>
<comment type="subunit">
    <text evidence="5">Self-interacts. Interacts with FtsZ.</text>
</comment>
<protein>
    <recommendedName>
        <fullName evidence="5 6">Cell division protein FtsA</fullName>
    </recommendedName>
</protein>
<keyword evidence="3 5" id="KW-0472">Membrane</keyword>
<reference evidence="8 9" key="1">
    <citation type="submission" date="2017-09" db="EMBL/GenBank/DDBJ databases">
        <authorList>
            <person name="Ehlers B."/>
            <person name="Leendertz F.H."/>
        </authorList>
    </citation>
    <scope>NUCLEOTIDE SEQUENCE [LARGE SCALE GENOMIC DNA]</scope>
    <source>
        <strain evidence="8 9">DSM 18289</strain>
    </source>
</reference>
<evidence type="ECO:0000256" key="3">
    <source>
        <dbReference type="ARBA" id="ARBA00023136"/>
    </source>
</evidence>
<evidence type="ECO:0000313" key="8">
    <source>
        <dbReference type="EMBL" id="SNZ09053.1"/>
    </source>
</evidence>
<comment type="subcellular location">
    <subcellularLocation>
        <location evidence="5">Cell membrane</location>
        <topology evidence="5">Peripheral membrane protein</topology>
        <orientation evidence="5">Cytoplasmic side</orientation>
    </subcellularLocation>
    <text evidence="5">Localizes to the Z ring in an FtsZ-dependent manner. Targeted to the membrane through a conserved C-terminal amphipathic helix.</text>
</comment>
<dbReference type="PIRSF" id="PIRSF003101">
    <property type="entry name" value="FtsA"/>
    <property type="match status" value="1"/>
</dbReference>
<dbReference type="InterPro" id="IPR020823">
    <property type="entry name" value="Cell_div_FtsA"/>
</dbReference>
<comment type="function">
    <text evidence="5 6">Cell division protein that is involved in the assembly of the Z ring. May serve as a membrane anchor for the Z ring.</text>
</comment>
<dbReference type="Gene3D" id="3.30.420.40">
    <property type="match status" value="1"/>
</dbReference>
<dbReference type="InterPro" id="IPR043129">
    <property type="entry name" value="ATPase_NBD"/>
</dbReference>
<keyword evidence="4 5" id="KW-0131">Cell cycle</keyword>
<evidence type="ECO:0000256" key="2">
    <source>
        <dbReference type="ARBA" id="ARBA00022618"/>
    </source>
</evidence>
<feature type="domain" description="SHS2" evidence="7">
    <location>
        <begin position="24"/>
        <end position="220"/>
    </location>
</feature>
<evidence type="ECO:0000256" key="6">
    <source>
        <dbReference type="PIRNR" id="PIRNR003101"/>
    </source>
</evidence>
<keyword evidence="2 5" id="KW-0132">Cell division</keyword>
<dbReference type="Pfam" id="PF14450">
    <property type="entry name" value="FtsA"/>
    <property type="match status" value="2"/>
</dbReference>
<evidence type="ECO:0000259" key="7">
    <source>
        <dbReference type="SMART" id="SM00842"/>
    </source>
</evidence>
<dbReference type="AlphaFoldDB" id="A0A285NJF4"/>
<dbReference type="CDD" id="cd24048">
    <property type="entry name" value="ASKHA_NBD_FtsA"/>
    <property type="match status" value="1"/>
</dbReference>
<dbReference type="InterPro" id="IPR050696">
    <property type="entry name" value="FtsA/MreB"/>
</dbReference>
<dbReference type="EMBL" id="OBEL01000001">
    <property type="protein sequence ID" value="SNZ09053.1"/>
    <property type="molecule type" value="Genomic_DNA"/>
</dbReference>
<proteinExistence type="inferred from homology"/>
<dbReference type="GO" id="GO:0009898">
    <property type="term" value="C:cytoplasmic side of plasma membrane"/>
    <property type="evidence" value="ECO:0007669"/>
    <property type="project" value="UniProtKB-UniRule"/>
</dbReference>
<evidence type="ECO:0000256" key="4">
    <source>
        <dbReference type="ARBA" id="ARBA00023306"/>
    </source>
</evidence>
<dbReference type="Proteomes" id="UP000219439">
    <property type="component" value="Unassembled WGS sequence"/>
</dbReference>
<dbReference type="Gene3D" id="3.30.1490.110">
    <property type="match status" value="1"/>
</dbReference>
<organism evidence="8 9">
    <name type="scientific">Cohaesibacter gelatinilyticus</name>
    <dbReference type="NCBI Taxonomy" id="372072"/>
    <lineage>
        <taxon>Bacteria</taxon>
        <taxon>Pseudomonadati</taxon>
        <taxon>Pseudomonadota</taxon>
        <taxon>Alphaproteobacteria</taxon>
        <taxon>Hyphomicrobiales</taxon>
        <taxon>Cohaesibacteraceae</taxon>
    </lineage>
</organism>
<keyword evidence="1 5" id="KW-1003">Cell membrane</keyword>
<comment type="similarity">
    <text evidence="5 6">Belongs to the FtsA/MreB family.</text>
</comment>
<evidence type="ECO:0000256" key="5">
    <source>
        <dbReference type="HAMAP-Rule" id="MF_02033"/>
    </source>
</evidence>
<dbReference type="GO" id="GO:0032153">
    <property type="term" value="C:cell division site"/>
    <property type="evidence" value="ECO:0007669"/>
    <property type="project" value="UniProtKB-UniRule"/>
</dbReference>
<dbReference type="HAMAP" id="MF_02033">
    <property type="entry name" value="FtsA"/>
    <property type="match status" value="1"/>
</dbReference>
<evidence type="ECO:0000313" key="9">
    <source>
        <dbReference type="Proteomes" id="UP000219439"/>
    </source>
</evidence>
<name>A0A285NJF4_9HYPH</name>
<dbReference type="InterPro" id="IPR003494">
    <property type="entry name" value="SHS2_FtsA"/>
</dbReference>
<dbReference type="SUPFAM" id="SSF53067">
    <property type="entry name" value="Actin-like ATPase domain"/>
    <property type="match status" value="2"/>
</dbReference>
<dbReference type="PANTHER" id="PTHR32432">
    <property type="entry name" value="CELL DIVISION PROTEIN FTSA-RELATED"/>
    <property type="match status" value="1"/>
</dbReference>
<dbReference type="GO" id="GO:0043093">
    <property type="term" value="P:FtsZ-dependent cytokinesis"/>
    <property type="evidence" value="ECO:0007669"/>
    <property type="project" value="UniProtKB-UniRule"/>
</dbReference>